<dbReference type="GeneID" id="14887375"/>
<feature type="transmembrane region" description="Helical" evidence="5">
    <location>
        <begin position="93"/>
        <end position="114"/>
    </location>
</feature>
<evidence type="ECO:0000256" key="2">
    <source>
        <dbReference type="ARBA" id="ARBA00022692"/>
    </source>
</evidence>
<keyword evidence="3 5" id="KW-1133">Transmembrane helix</keyword>
<organism evidence="6 7">
    <name type="scientific">Entamoeba invadens IP1</name>
    <dbReference type="NCBI Taxonomy" id="370355"/>
    <lineage>
        <taxon>Eukaryota</taxon>
        <taxon>Amoebozoa</taxon>
        <taxon>Evosea</taxon>
        <taxon>Archamoebae</taxon>
        <taxon>Mastigamoebida</taxon>
        <taxon>Entamoebidae</taxon>
        <taxon>Entamoeba</taxon>
    </lineage>
</organism>
<feature type="transmembrane region" description="Helical" evidence="5">
    <location>
        <begin position="61"/>
        <end position="87"/>
    </location>
</feature>
<evidence type="ECO:0000313" key="6">
    <source>
        <dbReference type="EMBL" id="ELP88074.1"/>
    </source>
</evidence>
<dbReference type="PANTHER" id="PTHR36460:SF1">
    <property type="entry name" value="UPF0132 DOMAIN PROTEIN (AFU_ORTHOLOGUE AFUA_3G10255)"/>
    <property type="match status" value="1"/>
</dbReference>
<evidence type="ECO:0000256" key="4">
    <source>
        <dbReference type="ARBA" id="ARBA00023136"/>
    </source>
</evidence>
<evidence type="ECO:0000256" key="3">
    <source>
        <dbReference type="ARBA" id="ARBA00022989"/>
    </source>
</evidence>
<dbReference type="RefSeq" id="XP_004254845.1">
    <property type="nucleotide sequence ID" value="XM_004254797.1"/>
</dbReference>
<dbReference type="AlphaFoldDB" id="A0A0A1U232"/>
<evidence type="ECO:0000256" key="1">
    <source>
        <dbReference type="ARBA" id="ARBA00004141"/>
    </source>
</evidence>
<dbReference type="OrthoDB" id="27101at2759"/>
<evidence type="ECO:0000313" key="7">
    <source>
        <dbReference type="Proteomes" id="UP000014680"/>
    </source>
</evidence>
<keyword evidence="7" id="KW-1185">Reference proteome</keyword>
<name>A0A0A1U232_ENTIV</name>
<sequence length="138" mass="15092">MDGEYMDIDMNVDDTMSFQTTTSTTSLGLPVLAESVLGSISAITGIVVLNLEKTNNYCKACAFQSIFLFLVFFISSLPFLILCLAVGGFFQTIYVTVLIIYIVVKTFFITTTVLRAKSQSFMGIPGLATWILNTAAKL</sequence>
<proteinExistence type="predicted"/>
<feature type="transmembrane region" description="Helical" evidence="5">
    <location>
        <begin position="27"/>
        <end position="49"/>
    </location>
</feature>
<dbReference type="PANTHER" id="PTHR36460">
    <property type="entry name" value="UPF0132 DOMAIN PROTEIN (AFU_ORTHOLOGUE AFUA_3G10255)"/>
    <property type="match status" value="1"/>
</dbReference>
<protein>
    <submittedName>
        <fullName evidence="6">Uncharacterized protein</fullName>
    </submittedName>
</protein>
<dbReference type="OMA" id="YCKACAF"/>
<comment type="subcellular location">
    <subcellularLocation>
        <location evidence="1">Membrane</location>
        <topology evidence="1">Multi-pass membrane protein</topology>
    </subcellularLocation>
</comment>
<dbReference type="EMBL" id="KB206756">
    <property type="protein sequence ID" value="ELP88074.1"/>
    <property type="molecule type" value="Genomic_DNA"/>
</dbReference>
<keyword evidence="2 5" id="KW-0812">Transmembrane</keyword>
<dbReference type="VEuPathDB" id="AmoebaDB:EIN_222070"/>
<accession>A0A0A1U232</accession>
<evidence type="ECO:0000256" key="5">
    <source>
        <dbReference type="SAM" id="Phobius"/>
    </source>
</evidence>
<dbReference type="GO" id="GO:0016020">
    <property type="term" value="C:membrane"/>
    <property type="evidence" value="ECO:0007669"/>
    <property type="project" value="UniProtKB-SubCell"/>
</dbReference>
<reference evidence="6 7" key="1">
    <citation type="submission" date="2012-10" db="EMBL/GenBank/DDBJ databases">
        <authorList>
            <person name="Zafar N."/>
            <person name="Inman J."/>
            <person name="Hall N."/>
            <person name="Lorenzi H."/>
            <person name="Caler E."/>
        </authorList>
    </citation>
    <scope>NUCLEOTIDE SEQUENCE [LARGE SCALE GENOMIC DNA]</scope>
    <source>
        <strain evidence="6 7">IP1</strain>
    </source>
</reference>
<keyword evidence="4 5" id="KW-0472">Membrane</keyword>
<dbReference type="KEGG" id="eiv:EIN_222070"/>
<gene>
    <name evidence="6" type="ORF">EIN_222070</name>
</gene>
<dbReference type="Proteomes" id="UP000014680">
    <property type="component" value="Unassembled WGS sequence"/>
</dbReference>